<keyword evidence="2" id="KW-1133">Transmembrane helix</keyword>
<accession>A0A445MFW2</accession>
<name>A0A445MFW2_ENSVE</name>
<feature type="region of interest" description="Disordered" evidence="1">
    <location>
        <begin position="174"/>
        <end position="200"/>
    </location>
</feature>
<dbReference type="AlphaFoldDB" id="A0A445MFW2"/>
<proteinExistence type="predicted"/>
<evidence type="ECO:0000313" key="3">
    <source>
        <dbReference type="EMBL" id="RZR73086.1"/>
    </source>
</evidence>
<organism evidence="3">
    <name type="scientific">Ensete ventricosum</name>
    <name type="common">Abyssinian banana</name>
    <name type="synonym">Musa ensete</name>
    <dbReference type="NCBI Taxonomy" id="4639"/>
    <lineage>
        <taxon>Eukaryota</taxon>
        <taxon>Viridiplantae</taxon>
        <taxon>Streptophyta</taxon>
        <taxon>Embryophyta</taxon>
        <taxon>Tracheophyta</taxon>
        <taxon>Spermatophyta</taxon>
        <taxon>Magnoliopsida</taxon>
        <taxon>Liliopsida</taxon>
        <taxon>Zingiberales</taxon>
        <taxon>Musaceae</taxon>
        <taxon>Ensete</taxon>
    </lineage>
</organism>
<protein>
    <submittedName>
        <fullName evidence="3">Uncharacterized protein</fullName>
    </submittedName>
</protein>
<reference evidence="3" key="1">
    <citation type="journal article" date="2018" name="Data Brief">
        <title>Genome sequence data from 17 accessions of Ensete ventricosum, a staple food crop for millions in Ethiopia.</title>
        <authorList>
            <person name="Yemataw Z."/>
            <person name="Muzemil S."/>
            <person name="Ambachew D."/>
            <person name="Tripathi L."/>
            <person name="Tesfaye K."/>
            <person name="Chala A."/>
            <person name="Farbos A."/>
            <person name="O'Neill P."/>
            <person name="Moore K."/>
            <person name="Grant M."/>
            <person name="Studholme D.J."/>
        </authorList>
    </citation>
    <scope>NUCLEOTIDE SEQUENCE [LARGE SCALE GENOMIC DNA]</scope>
    <source>
        <tissue evidence="3">Leaf</tissue>
    </source>
</reference>
<dbReference type="PANTHER" id="PTHR36329:SF1">
    <property type="entry name" value="TRANSMEMBRANE PROTEIN"/>
    <property type="match status" value="1"/>
</dbReference>
<feature type="transmembrane region" description="Helical" evidence="2">
    <location>
        <begin position="66"/>
        <end position="87"/>
    </location>
</feature>
<keyword evidence="2" id="KW-0812">Transmembrane</keyword>
<evidence type="ECO:0000256" key="1">
    <source>
        <dbReference type="SAM" id="MobiDB-lite"/>
    </source>
</evidence>
<dbReference type="Proteomes" id="UP000290560">
    <property type="component" value="Unassembled WGS sequence"/>
</dbReference>
<evidence type="ECO:0000256" key="2">
    <source>
        <dbReference type="SAM" id="Phobius"/>
    </source>
</evidence>
<dbReference type="EMBL" id="KV875822">
    <property type="protein sequence ID" value="RZR73086.1"/>
    <property type="molecule type" value="Genomic_DNA"/>
</dbReference>
<feature type="compositionally biased region" description="Polar residues" evidence="1">
    <location>
        <begin position="176"/>
        <end position="189"/>
    </location>
</feature>
<sequence length="200" mass="22941">MYDFCWSRPAICSGCWLRFRSLRLCNWRFHFHSGEQLKKDFSMMYSCINLQICSLWMSFGVYVTGILFQTASFVSFMLISHGYCIIYERLSVRERRTTAALSCILYLTFVGYRAAVPYFTVILLCEMDAADFNDLVSQECHVGVQTSFPSSTNEHFFKPVLIIVQNPRSASRHSTEALTISTSNNSARSTSKHGLVEDRV</sequence>
<feature type="transmembrane region" description="Helical" evidence="2">
    <location>
        <begin position="99"/>
        <end position="124"/>
    </location>
</feature>
<dbReference type="PANTHER" id="PTHR36329">
    <property type="entry name" value="TRANSMEMBRANE PROTEIN"/>
    <property type="match status" value="1"/>
</dbReference>
<keyword evidence="2" id="KW-0472">Membrane</keyword>
<gene>
    <name evidence="3" type="ORF">BHM03_00019781</name>
</gene>